<dbReference type="InterPro" id="IPR001667">
    <property type="entry name" value="DDH_dom"/>
</dbReference>
<dbReference type="SUPFAM" id="SSF54631">
    <property type="entry name" value="CBS-domain pair"/>
    <property type="match status" value="1"/>
</dbReference>
<keyword evidence="8" id="KW-0129">CBS domain</keyword>
<dbReference type="Gene3D" id="3.10.310.20">
    <property type="entry name" value="DHHA2 domain"/>
    <property type="match status" value="1"/>
</dbReference>
<feature type="domain" description="CBS" evidence="9">
    <location>
        <begin position="261"/>
        <end position="318"/>
    </location>
</feature>
<dbReference type="AlphaFoldDB" id="A0A6L5YM12"/>
<evidence type="ECO:0000259" key="9">
    <source>
        <dbReference type="PROSITE" id="PS51371"/>
    </source>
</evidence>
<keyword evidence="3" id="KW-0479">Metal-binding</keyword>
<dbReference type="PANTHER" id="PTHR12112">
    <property type="entry name" value="BNIP - RELATED"/>
    <property type="match status" value="1"/>
</dbReference>
<protein>
    <recommendedName>
        <fullName evidence="2">inorganic diphosphatase</fullName>
        <ecNumber evidence="2">3.6.1.1</ecNumber>
    </recommendedName>
    <alternativeName>
        <fullName evidence="6">Pyrophosphate phospho-hydrolase</fullName>
    </alternativeName>
</protein>
<dbReference type="EC" id="3.6.1.1" evidence="2"/>
<evidence type="ECO:0000256" key="8">
    <source>
        <dbReference type="PROSITE-ProRule" id="PRU00703"/>
    </source>
</evidence>
<accession>A0A6L5YM12</accession>
<evidence type="ECO:0000256" key="1">
    <source>
        <dbReference type="ARBA" id="ARBA00001936"/>
    </source>
</evidence>
<comment type="caution">
    <text evidence="10">The sequence shown here is derived from an EMBL/GenBank/DDBJ whole genome shotgun (WGS) entry which is preliminary data.</text>
</comment>
<dbReference type="PROSITE" id="PS51371">
    <property type="entry name" value="CBS"/>
    <property type="match status" value="1"/>
</dbReference>
<dbReference type="InterPro" id="IPR038222">
    <property type="entry name" value="DHHA2_dom_sf"/>
</dbReference>
<evidence type="ECO:0000256" key="7">
    <source>
        <dbReference type="ARBA" id="ARBA00047820"/>
    </source>
</evidence>
<dbReference type="NCBIfam" id="NF011442">
    <property type="entry name" value="PRK14869.1-4"/>
    <property type="match status" value="1"/>
</dbReference>
<dbReference type="InterPro" id="IPR004097">
    <property type="entry name" value="DHHA2"/>
</dbReference>
<dbReference type="PANTHER" id="PTHR12112:SF22">
    <property type="entry name" value="MANGANESE-DEPENDENT INORGANIC PYROPHOSPHATASE-RELATED"/>
    <property type="match status" value="1"/>
</dbReference>
<evidence type="ECO:0000256" key="6">
    <source>
        <dbReference type="ARBA" id="ARBA00032535"/>
    </source>
</evidence>
<dbReference type="SMART" id="SM00116">
    <property type="entry name" value="CBS"/>
    <property type="match status" value="2"/>
</dbReference>
<dbReference type="NCBIfam" id="NF003877">
    <property type="entry name" value="PRK05427.1"/>
    <property type="match status" value="1"/>
</dbReference>
<dbReference type="Pfam" id="PF00571">
    <property type="entry name" value="CBS"/>
    <property type="match status" value="1"/>
</dbReference>
<dbReference type="FunFam" id="3.90.1640.10:FF:000001">
    <property type="entry name" value="Probable manganese-dependent inorganic pyrophosphatase"/>
    <property type="match status" value="1"/>
</dbReference>
<dbReference type="Proteomes" id="UP000474024">
    <property type="component" value="Unassembled WGS sequence"/>
</dbReference>
<evidence type="ECO:0000256" key="5">
    <source>
        <dbReference type="ARBA" id="ARBA00023211"/>
    </source>
</evidence>
<organism evidence="10 11">
    <name type="scientific">Roseburia porci</name>
    <dbReference type="NCBI Taxonomy" id="2605790"/>
    <lineage>
        <taxon>Bacteria</taxon>
        <taxon>Bacillati</taxon>
        <taxon>Bacillota</taxon>
        <taxon>Clostridia</taxon>
        <taxon>Lachnospirales</taxon>
        <taxon>Lachnospiraceae</taxon>
        <taxon>Roseburia</taxon>
    </lineage>
</organism>
<proteinExistence type="predicted"/>
<comment type="cofactor">
    <cofactor evidence="1">
        <name>Mn(2+)</name>
        <dbReference type="ChEBI" id="CHEBI:29035"/>
    </cofactor>
</comment>
<dbReference type="InterPro" id="IPR028979">
    <property type="entry name" value="Ser_kin/Pase_Hpr-like_N_sf"/>
</dbReference>
<dbReference type="SUPFAM" id="SSF64182">
    <property type="entry name" value="DHH phosphoesterases"/>
    <property type="match status" value="1"/>
</dbReference>
<name>A0A6L5YM12_9FIRM</name>
<evidence type="ECO:0000256" key="3">
    <source>
        <dbReference type="ARBA" id="ARBA00022723"/>
    </source>
</evidence>
<dbReference type="SUPFAM" id="SSF75138">
    <property type="entry name" value="HprK N-terminal domain-like"/>
    <property type="match status" value="1"/>
</dbReference>
<keyword evidence="5" id="KW-0464">Manganese</keyword>
<dbReference type="RefSeq" id="WP_154427716.1">
    <property type="nucleotide sequence ID" value="NZ_VUNI01000001.1"/>
</dbReference>
<dbReference type="InterPro" id="IPR010766">
    <property type="entry name" value="DRTGG"/>
</dbReference>
<dbReference type="GO" id="GO:0005737">
    <property type="term" value="C:cytoplasm"/>
    <property type="evidence" value="ECO:0007669"/>
    <property type="project" value="InterPro"/>
</dbReference>
<dbReference type="SMART" id="SM01131">
    <property type="entry name" value="DHHA2"/>
    <property type="match status" value="1"/>
</dbReference>
<dbReference type="InterPro" id="IPR000644">
    <property type="entry name" value="CBS_dom"/>
</dbReference>
<evidence type="ECO:0000256" key="2">
    <source>
        <dbReference type="ARBA" id="ARBA00012146"/>
    </source>
</evidence>
<keyword evidence="11" id="KW-1185">Reference proteome</keyword>
<dbReference type="InterPro" id="IPR038763">
    <property type="entry name" value="DHH_sf"/>
</dbReference>
<evidence type="ECO:0000313" key="11">
    <source>
        <dbReference type="Proteomes" id="UP000474024"/>
    </source>
</evidence>
<dbReference type="Gene3D" id="3.40.1390.20">
    <property type="entry name" value="HprK N-terminal domain-like"/>
    <property type="match status" value="1"/>
</dbReference>
<dbReference type="NCBIfam" id="NF011443">
    <property type="entry name" value="PRK14869.1-5"/>
    <property type="match status" value="1"/>
</dbReference>
<evidence type="ECO:0000313" key="10">
    <source>
        <dbReference type="EMBL" id="MST73495.1"/>
    </source>
</evidence>
<dbReference type="InterPro" id="IPR046342">
    <property type="entry name" value="CBS_dom_sf"/>
</dbReference>
<gene>
    <name evidence="10" type="ORF">FYJ75_00415</name>
</gene>
<dbReference type="Gene3D" id="3.90.1640.10">
    <property type="entry name" value="inorganic pyrophosphatase (n-terminal core)"/>
    <property type="match status" value="2"/>
</dbReference>
<comment type="catalytic activity">
    <reaction evidence="7">
        <text>diphosphate + H2O = 2 phosphate + H(+)</text>
        <dbReference type="Rhea" id="RHEA:24576"/>
        <dbReference type="ChEBI" id="CHEBI:15377"/>
        <dbReference type="ChEBI" id="CHEBI:15378"/>
        <dbReference type="ChEBI" id="CHEBI:33019"/>
        <dbReference type="ChEBI" id="CHEBI:43474"/>
        <dbReference type="EC" id="3.6.1.1"/>
    </reaction>
</comment>
<dbReference type="Pfam" id="PF01368">
    <property type="entry name" value="DHH"/>
    <property type="match status" value="1"/>
</dbReference>
<dbReference type="GO" id="GO:0046872">
    <property type="term" value="F:metal ion binding"/>
    <property type="evidence" value="ECO:0007669"/>
    <property type="project" value="UniProtKB-KW"/>
</dbReference>
<keyword evidence="4 10" id="KW-0378">Hydrolase</keyword>
<dbReference type="GO" id="GO:0004427">
    <property type="term" value="F:inorganic diphosphate phosphatase activity"/>
    <property type="evidence" value="ECO:0007669"/>
    <property type="project" value="UniProtKB-EC"/>
</dbReference>
<dbReference type="Pfam" id="PF02833">
    <property type="entry name" value="DHHA2"/>
    <property type="match status" value="1"/>
</dbReference>
<dbReference type="EMBL" id="VUNI01000001">
    <property type="protein sequence ID" value="MST73495.1"/>
    <property type="molecule type" value="Genomic_DNA"/>
</dbReference>
<evidence type="ECO:0000256" key="4">
    <source>
        <dbReference type="ARBA" id="ARBA00022801"/>
    </source>
</evidence>
<sequence length="556" mass="62072">MEKKKIWVVGHKHPDTDSICAAITYANLKNKLQEQNKDAKETVCYVPKRAGSINPETAYVLKRFQVDEPGLVTDAGTQLKDISIRRTEGVDSHISMKKAWEMMKILKVVTLPIVNGRNKLEGLIVTGDIAKSYMDVYDNSILSTARTQYKNIVETLGGKVITGNEHGYFVNGKVVVGTGTAEVVANSVEKDDLVILGNREKSQLLSIKADCSCMIITNGFEVSQEVIAAAEQRQVVIISTPYDSFTTARLINQSMPIKFFMTKEDMITFQLDDYVSEVRDAMSKIRHRDFPVLDEKQNYVGMISRRNLMSTQKKQLILVDHNEKSQALDNIDEAEILEIIDHHRIGSLETMAPVFFRNQPLGCTATIIYQMYQEKGIAIDKTIAGLLLSAILSDTLMFRSPTCTEIDKVVAKELAAIAKVEIEELALKMFEAGSDFSNKSDDEILNQDFKIFSSGSTAFGVAQVSAMSRGELDKVQKRLEPILEKNLGEKKIDMIFVMLTDILNESTYMIYKGNDARNVMSNAFNCAASDEGVELKGVVSRKKQVIPNLMNAIAER</sequence>
<reference evidence="10 11" key="1">
    <citation type="submission" date="2019-08" db="EMBL/GenBank/DDBJ databases">
        <title>In-depth cultivation of the pig gut microbiome towards novel bacterial diversity and tailored functional studies.</title>
        <authorList>
            <person name="Wylensek D."/>
            <person name="Hitch T.C.A."/>
            <person name="Clavel T."/>
        </authorList>
    </citation>
    <scope>NUCLEOTIDE SEQUENCE [LARGE SCALE GENOMIC DNA]</scope>
    <source>
        <strain evidence="10 11">MUC/MUC-530-WT-4D</strain>
    </source>
</reference>
<dbReference type="Pfam" id="PF07085">
    <property type="entry name" value="DRTGG"/>
    <property type="match status" value="1"/>
</dbReference>